<protein>
    <submittedName>
        <fullName evidence="2">MetS family NSS transporter small subunit</fullName>
    </submittedName>
</protein>
<keyword evidence="1" id="KW-1133">Transmembrane helix</keyword>
<evidence type="ECO:0000313" key="2">
    <source>
        <dbReference type="EMBL" id="MBO1518750.1"/>
    </source>
</evidence>
<sequence>MSLGAIIMLLVGLGLTWGGAVLCIRLAMKTSKS</sequence>
<evidence type="ECO:0000313" key="3">
    <source>
        <dbReference type="Proteomes" id="UP000664882"/>
    </source>
</evidence>
<dbReference type="EMBL" id="JAGDFX010000003">
    <property type="protein sequence ID" value="MBO1518750.1"/>
    <property type="molecule type" value="Genomic_DNA"/>
</dbReference>
<keyword evidence="1" id="KW-0472">Membrane</keyword>
<accession>A0ABS3NDX3</accession>
<proteinExistence type="predicted"/>
<dbReference type="Proteomes" id="UP000664882">
    <property type="component" value="Unassembled WGS sequence"/>
</dbReference>
<organism evidence="2 3">
    <name type="scientific">Oceanisphaera pacifica</name>
    <dbReference type="NCBI Taxonomy" id="2818389"/>
    <lineage>
        <taxon>Bacteria</taxon>
        <taxon>Pseudomonadati</taxon>
        <taxon>Pseudomonadota</taxon>
        <taxon>Gammaproteobacteria</taxon>
        <taxon>Aeromonadales</taxon>
        <taxon>Aeromonadaceae</taxon>
        <taxon>Oceanisphaera</taxon>
    </lineage>
</organism>
<keyword evidence="1" id="KW-0812">Transmembrane</keyword>
<comment type="caution">
    <text evidence="2">The sequence shown here is derived from an EMBL/GenBank/DDBJ whole genome shotgun (WGS) entry which is preliminary data.</text>
</comment>
<keyword evidence="3" id="KW-1185">Reference proteome</keyword>
<name>A0ABS3NDX3_9GAMM</name>
<gene>
    <name evidence="2" type="ORF">J3U76_03700</name>
</gene>
<evidence type="ECO:0000256" key="1">
    <source>
        <dbReference type="SAM" id="Phobius"/>
    </source>
</evidence>
<feature type="transmembrane region" description="Helical" evidence="1">
    <location>
        <begin position="6"/>
        <end position="28"/>
    </location>
</feature>
<reference evidence="2 3" key="1">
    <citation type="submission" date="2021-03" db="EMBL/GenBank/DDBJ databases">
        <title>Oceanisphaera sp. nov., isolated from the intestine.</title>
        <authorList>
            <person name="Zhao L.-H."/>
            <person name="Shi L.-F."/>
        </authorList>
    </citation>
    <scope>NUCLEOTIDE SEQUENCE [LARGE SCALE GENOMIC DNA]</scope>
    <source>
        <strain evidence="2 3">DM8</strain>
    </source>
</reference>
<dbReference type="RefSeq" id="WP_208004480.1">
    <property type="nucleotide sequence ID" value="NZ_JAGDFX010000003.1"/>
</dbReference>
<dbReference type="NCBIfam" id="NF033493">
    <property type="entry name" value="MetS_like_NSS"/>
    <property type="match status" value="1"/>
</dbReference>